<keyword evidence="3" id="KW-1185">Reference proteome</keyword>
<dbReference type="PANTHER" id="PTHR11373:SF4">
    <property type="entry name" value="DEOXYNUCLEOSIDE TRIPHOSPHATE TRIPHOSPHOHYDROLASE SAMHD1"/>
    <property type="match status" value="1"/>
</dbReference>
<evidence type="ECO:0000313" key="2">
    <source>
        <dbReference type="EMBL" id="RAO66520.1"/>
    </source>
</evidence>
<dbReference type="InterPro" id="IPR006674">
    <property type="entry name" value="HD_domain"/>
</dbReference>
<reference evidence="2 3" key="1">
    <citation type="journal article" date="2017" name="Biotechnol. Biofuels">
        <title>Differential beta-glucosidase expression as a function of carbon source availability in Talaromyces amestolkiae: a genomic and proteomic approach.</title>
        <authorList>
            <person name="de Eugenio L.I."/>
            <person name="Mendez-Liter J.A."/>
            <person name="Nieto-Dominguez M."/>
            <person name="Alonso L."/>
            <person name="Gil-Munoz J."/>
            <person name="Barriuso J."/>
            <person name="Prieto A."/>
            <person name="Martinez M.J."/>
        </authorList>
    </citation>
    <scope>NUCLEOTIDE SEQUENCE [LARGE SCALE GENOMIC DNA]</scope>
    <source>
        <strain evidence="2 3">CIB</strain>
    </source>
</reference>
<sequence length="354" mass="39712">MLSPVTSLNVGVFQTLESVSETTILIRDQLYGDHIISEPILVELLRSPTVLRLTGICQYGVTALLGFTPRVTRFEHSVGAFLLVRKVGASLEEQVAALLHDISHTVLSHVVDWALKNPPGDESGTSFHEVHKERYIKTTPLPEILTRHGFGDLKAFNEDLYPLVEMPSPHLCADRLDYALRDATALGKLALDDAQQIFATLKAFPDASATRRLLVLEDKHLALILSRAYVATDRDVWSNRAHVNLYQRTGQLIGDVVRRGAVKEEVLWTVSDQEFWELLRNSADSNELEILKQLESEDLPEEDTLQLPRGAKIRTIDPGIWIRGTEQPSPLSVVSPQWALERQEYISSREATRA</sequence>
<dbReference type="EMBL" id="MIKG01000003">
    <property type="protein sequence ID" value="RAO66520.1"/>
    <property type="molecule type" value="Genomic_DNA"/>
</dbReference>
<organism evidence="2 3">
    <name type="scientific">Talaromyces amestolkiae</name>
    <dbReference type="NCBI Taxonomy" id="1196081"/>
    <lineage>
        <taxon>Eukaryota</taxon>
        <taxon>Fungi</taxon>
        <taxon>Dikarya</taxon>
        <taxon>Ascomycota</taxon>
        <taxon>Pezizomycotina</taxon>
        <taxon>Eurotiomycetes</taxon>
        <taxon>Eurotiomycetidae</taxon>
        <taxon>Eurotiales</taxon>
        <taxon>Trichocomaceae</taxon>
        <taxon>Talaromyces</taxon>
        <taxon>Talaromyces sect. Talaromyces</taxon>
    </lineage>
</organism>
<dbReference type="InterPro" id="IPR050135">
    <property type="entry name" value="dGTPase-like"/>
</dbReference>
<dbReference type="AlphaFoldDB" id="A0A364KSI4"/>
<proteinExistence type="predicted"/>
<dbReference type="SMART" id="SM00471">
    <property type="entry name" value="HDc"/>
    <property type="match status" value="1"/>
</dbReference>
<protein>
    <recommendedName>
        <fullName evidence="1">HD/PDEase domain-containing protein</fullName>
    </recommendedName>
</protein>
<comment type="caution">
    <text evidence="2">The sequence shown here is derived from an EMBL/GenBank/DDBJ whole genome shotgun (WGS) entry which is preliminary data.</text>
</comment>
<dbReference type="PANTHER" id="PTHR11373">
    <property type="entry name" value="DEOXYNUCLEOSIDE TRIPHOSPHATE TRIPHOSPHOHYDROLASE"/>
    <property type="match status" value="1"/>
</dbReference>
<evidence type="ECO:0000259" key="1">
    <source>
        <dbReference type="SMART" id="SM00471"/>
    </source>
</evidence>
<dbReference type="Pfam" id="PF01966">
    <property type="entry name" value="HD"/>
    <property type="match status" value="1"/>
</dbReference>
<dbReference type="GO" id="GO:0008832">
    <property type="term" value="F:dGTPase activity"/>
    <property type="evidence" value="ECO:0007669"/>
    <property type="project" value="TreeGrafter"/>
</dbReference>
<gene>
    <name evidence="2" type="ORF">BHQ10_002532</name>
</gene>
<dbReference type="Proteomes" id="UP000249363">
    <property type="component" value="Unassembled WGS sequence"/>
</dbReference>
<dbReference type="STRING" id="1196081.A0A364KSI4"/>
<dbReference type="InterPro" id="IPR003607">
    <property type="entry name" value="HD/PDEase_dom"/>
</dbReference>
<dbReference type="CDD" id="cd00077">
    <property type="entry name" value="HDc"/>
    <property type="match status" value="1"/>
</dbReference>
<dbReference type="OrthoDB" id="9991235at2759"/>
<dbReference type="GO" id="GO:0006203">
    <property type="term" value="P:dGTP catabolic process"/>
    <property type="evidence" value="ECO:0007669"/>
    <property type="project" value="TreeGrafter"/>
</dbReference>
<name>A0A364KSI4_TALAM</name>
<evidence type="ECO:0000313" key="3">
    <source>
        <dbReference type="Proteomes" id="UP000249363"/>
    </source>
</evidence>
<feature type="domain" description="HD/PDEase" evidence="1">
    <location>
        <begin position="69"/>
        <end position="188"/>
    </location>
</feature>
<dbReference type="SUPFAM" id="SSF109604">
    <property type="entry name" value="HD-domain/PDEase-like"/>
    <property type="match status" value="1"/>
</dbReference>
<accession>A0A364KSI4</accession>
<dbReference type="GO" id="GO:0005634">
    <property type="term" value="C:nucleus"/>
    <property type="evidence" value="ECO:0007669"/>
    <property type="project" value="TreeGrafter"/>
</dbReference>
<dbReference type="GeneID" id="63791749"/>
<dbReference type="Gene3D" id="1.10.3210.10">
    <property type="entry name" value="Hypothetical protein af1432"/>
    <property type="match status" value="1"/>
</dbReference>
<dbReference type="RefSeq" id="XP_040731037.1">
    <property type="nucleotide sequence ID" value="XM_040874689.1"/>
</dbReference>